<organism evidence="4 5">
    <name type="scientific">Cyclocybe aegerita</name>
    <name type="common">Black poplar mushroom</name>
    <name type="synonym">Agrocybe aegerita</name>
    <dbReference type="NCBI Taxonomy" id="1973307"/>
    <lineage>
        <taxon>Eukaryota</taxon>
        <taxon>Fungi</taxon>
        <taxon>Dikarya</taxon>
        <taxon>Basidiomycota</taxon>
        <taxon>Agaricomycotina</taxon>
        <taxon>Agaricomycetes</taxon>
        <taxon>Agaricomycetidae</taxon>
        <taxon>Agaricales</taxon>
        <taxon>Agaricineae</taxon>
        <taxon>Bolbitiaceae</taxon>
        <taxon>Cyclocybe</taxon>
    </lineage>
</organism>
<name>A0A8S0WXJ6_CYCAE</name>
<keyword evidence="3" id="KW-0472">Membrane</keyword>
<keyword evidence="3" id="KW-1133">Transmembrane helix</keyword>
<dbReference type="AlphaFoldDB" id="A0A8S0WXJ6"/>
<evidence type="ECO:0000256" key="1">
    <source>
        <dbReference type="SAM" id="Coils"/>
    </source>
</evidence>
<evidence type="ECO:0000313" key="5">
    <source>
        <dbReference type="Proteomes" id="UP000467700"/>
    </source>
</evidence>
<evidence type="ECO:0000256" key="2">
    <source>
        <dbReference type="SAM" id="MobiDB-lite"/>
    </source>
</evidence>
<dbReference type="Proteomes" id="UP000467700">
    <property type="component" value="Unassembled WGS sequence"/>
</dbReference>
<dbReference type="OrthoDB" id="2965174at2759"/>
<comment type="caution">
    <text evidence="4">The sequence shown here is derived from an EMBL/GenBank/DDBJ whole genome shotgun (WGS) entry which is preliminary data.</text>
</comment>
<feature type="transmembrane region" description="Helical" evidence="3">
    <location>
        <begin position="395"/>
        <end position="416"/>
    </location>
</feature>
<gene>
    <name evidence="4" type="ORF">AAE3_LOCUS3491</name>
</gene>
<protein>
    <submittedName>
        <fullName evidence="4">Uncharacterized protein</fullName>
    </submittedName>
</protein>
<reference evidence="4 5" key="1">
    <citation type="submission" date="2020-01" db="EMBL/GenBank/DDBJ databases">
        <authorList>
            <person name="Gupta K D."/>
        </authorList>
    </citation>
    <scope>NUCLEOTIDE SEQUENCE [LARGE SCALE GENOMIC DNA]</scope>
</reference>
<keyword evidence="5" id="KW-1185">Reference proteome</keyword>
<evidence type="ECO:0000313" key="4">
    <source>
        <dbReference type="EMBL" id="CAA7261238.1"/>
    </source>
</evidence>
<evidence type="ECO:0000256" key="3">
    <source>
        <dbReference type="SAM" id="Phobius"/>
    </source>
</evidence>
<feature type="coiled-coil region" evidence="1">
    <location>
        <begin position="74"/>
        <end position="129"/>
    </location>
</feature>
<keyword evidence="1" id="KW-0175">Coiled coil</keyword>
<proteinExistence type="predicted"/>
<feature type="region of interest" description="Disordered" evidence="2">
    <location>
        <begin position="1"/>
        <end position="24"/>
    </location>
</feature>
<accession>A0A8S0WXJ6</accession>
<dbReference type="EMBL" id="CACVBS010000032">
    <property type="protein sequence ID" value="CAA7261238.1"/>
    <property type="molecule type" value="Genomic_DNA"/>
</dbReference>
<feature type="region of interest" description="Disordered" evidence="2">
    <location>
        <begin position="151"/>
        <end position="183"/>
    </location>
</feature>
<keyword evidence="3" id="KW-0812">Transmembrane</keyword>
<feature type="transmembrane region" description="Helical" evidence="3">
    <location>
        <begin position="357"/>
        <end position="375"/>
    </location>
</feature>
<sequence length="514" mass="57946">MNYDLFGIRTSLRGPQPPNSDLAPRQEVDVVHPTDECTKCDAYKQHVLHPEPDFGFVEDLDLGQAEDAFLEGVLQGQRTQREEDEAQLARYREKLDSMQHKLDESQALQTQYQDEAEGLKAELAGVQDRLFALQLAYEELSSDRVRLHRVAESPPPIRDVPHDVASPDTESVSPSSSSVSWPGDEELFEEDEEFGIMQQLHLMDEWDREDAEWAERIRREAIEEESEEEDEDATSLFLGAISIESDLGIPSPASSVLDLSIPEPQDERLTISELGALIAAAEDPPKREAALLRLYPLVREAERTPKEERSLEQAFLLTSWKAPTASIFHITVSSPRPSTSALPPSSPITRKKHLPQIFVDASAYGVGLIFDNFWLAWTFTPDHPLIPLGPDDKIIMSWAELIAVELGVLTLLAAGYQNVKITLRSDNEGVVMALKKRAWTPRFGLNDILQRVLRLCDEGEIDLRPLWVWTKKNPADAPSRGMYPDPWLMFKHRPDIPKHLAGFLQEVEPSTLTV</sequence>
<feature type="compositionally biased region" description="Low complexity" evidence="2">
    <location>
        <begin position="171"/>
        <end position="180"/>
    </location>
</feature>